<feature type="signal peptide" evidence="1">
    <location>
        <begin position="1"/>
        <end position="31"/>
    </location>
</feature>
<organism evidence="2 3">
    <name type="scientific">Larinioides sclopetarius</name>
    <dbReference type="NCBI Taxonomy" id="280406"/>
    <lineage>
        <taxon>Eukaryota</taxon>
        <taxon>Metazoa</taxon>
        <taxon>Ecdysozoa</taxon>
        <taxon>Arthropoda</taxon>
        <taxon>Chelicerata</taxon>
        <taxon>Arachnida</taxon>
        <taxon>Araneae</taxon>
        <taxon>Araneomorphae</taxon>
        <taxon>Entelegynae</taxon>
        <taxon>Araneoidea</taxon>
        <taxon>Araneidae</taxon>
        <taxon>Larinioides</taxon>
    </lineage>
</organism>
<protein>
    <submittedName>
        <fullName evidence="2">Uncharacterized protein</fullName>
    </submittedName>
</protein>
<name>A0AAV2AFS0_9ARAC</name>
<evidence type="ECO:0000313" key="3">
    <source>
        <dbReference type="Proteomes" id="UP001497382"/>
    </source>
</evidence>
<comment type="caution">
    <text evidence="2">The sequence shown here is derived from an EMBL/GenBank/DDBJ whole genome shotgun (WGS) entry which is preliminary data.</text>
</comment>
<dbReference type="AlphaFoldDB" id="A0AAV2AFS0"/>
<dbReference type="EMBL" id="CAXIEN010000143">
    <property type="protein sequence ID" value="CAL1281433.1"/>
    <property type="molecule type" value="Genomic_DNA"/>
</dbReference>
<evidence type="ECO:0000313" key="2">
    <source>
        <dbReference type="EMBL" id="CAL1281433.1"/>
    </source>
</evidence>
<keyword evidence="3" id="KW-1185">Reference proteome</keyword>
<feature type="chain" id="PRO_5043550530" evidence="1">
    <location>
        <begin position="32"/>
        <end position="348"/>
    </location>
</feature>
<reference evidence="2 3" key="1">
    <citation type="submission" date="2024-04" db="EMBL/GenBank/DDBJ databases">
        <authorList>
            <person name="Rising A."/>
            <person name="Reimegard J."/>
            <person name="Sonavane S."/>
            <person name="Akerstrom W."/>
            <person name="Nylinder S."/>
            <person name="Hedman E."/>
            <person name="Kallberg Y."/>
        </authorList>
    </citation>
    <scope>NUCLEOTIDE SEQUENCE [LARGE SCALE GENOMIC DNA]</scope>
</reference>
<sequence>MGAAKKVTCIRYSPKMMVLLLMGVLLPLACGEQLDMLEALPAGILATLASGDPLLSAGMKDGDAAGSALKAMEALADPLLKPMTEGFDPSKKKMSRPFSEPLKPHLPLGKPVKALKAAIPLKKVVVKKAVGAKMLVPKVKFGAALKAKPKVYSLKPIVHVIEKPVLVFHKVPIPKKVMIPKYYPVKKAIPVPKIVPVPFKVPIKKIIPKIVKIPKPIPVPKFIPVKKYIPVGIPYPVPKFYKVPIPKPVPYAKYIPIPIPKKVPKFVPFPVKKIIKVPKPYYVPIKVPHFTTSYMKTPMVVKVPDIKKTPYKFHSKSFEGEKMDFIEPENPDVFKMKDAETEEFKILK</sequence>
<dbReference type="Proteomes" id="UP001497382">
    <property type="component" value="Unassembled WGS sequence"/>
</dbReference>
<keyword evidence="1" id="KW-0732">Signal</keyword>
<accession>A0AAV2AFS0</accession>
<proteinExistence type="predicted"/>
<gene>
    <name evidence="2" type="ORF">LARSCL_LOCUS11565</name>
</gene>
<evidence type="ECO:0000256" key="1">
    <source>
        <dbReference type="SAM" id="SignalP"/>
    </source>
</evidence>